<dbReference type="InterPro" id="IPR020234">
    <property type="entry name" value="Mite_allergen_group-7"/>
</dbReference>
<dbReference type="InterPro" id="IPR038602">
    <property type="entry name" value="Mite_allergen_7_sf"/>
</dbReference>
<reference evidence="2 3" key="1">
    <citation type="submission" date="2024-03" db="EMBL/GenBank/DDBJ databases">
        <title>The genome assembly and annotation of the cricket Gryllus longicercus Weissman &amp; Gray.</title>
        <authorList>
            <person name="Szrajer S."/>
            <person name="Gray D."/>
            <person name="Ylla G."/>
        </authorList>
    </citation>
    <scope>NUCLEOTIDE SEQUENCE [LARGE SCALE GENOMIC DNA]</scope>
    <source>
        <strain evidence="2">DAG 2021-001</strain>
        <tissue evidence="2">Whole body minus gut</tissue>
    </source>
</reference>
<evidence type="ECO:0000256" key="1">
    <source>
        <dbReference type="SAM" id="SignalP"/>
    </source>
</evidence>
<evidence type="ECO:0008006" key="4">
    <source>
        <dbReference type="Google" id="ProtNLM"/>
    </source>
</evidence>
<name>A0AAN9Z0W8_9ORTH</name>
<accession>A0AAN9Z0W8</accession>
<gene>
    <name evidence="2" type="ORF">R5R35_005822</name>
</gene>
<proteinExistence type="predicted"/>
<dbReference type="Gene3D" id="3.15.10.50">
    <property type="match status" value="1"/>
</dbReference>
<evidence type="ECO:0000313" key="2">
    <source>
        <dbReference type="EMBL" id="KAK7793960.1"/>
    </source>
</evidence>
<sequence>MRAFAAAAVLLLAAAAGATVPAAEDVARTPQTRSQANMNDYFDSLTGQISQFFILNGLDPMPLPDQESGFSVKDLIGIRWHGELELTKGWMINLSHLVRRNDATLSYDHKLLDVRFELRFDSVQMSYDFRAQIMNIGPKGSVIGKLKKLQILIDFIVDIETLDIYVQDVHFTNTGRLTLHVESAGLLDFITNGIINTVTLIFKGLIVDVVEVAVRSAFENTLENLHLGDYILGGKRN</sequence>
<evidence type="ECO:0000313" key="3">
    <source>
        <dbReference type="Proteomes" id="UP001378592"/>
    </source>
</evidence>
<organism evidence="2 3">
    <name type="scientific">Gryllus longicercus</name>
    <dbReference type="NCBI Taxonomy" id="2509291"/>
    <lineage>
        <taxon>Eukaryota</taxon>
        <taxon>Metazoa</taxon>
        <taxon>Ecdysozoa</taxon>
        <taxon>Arthropoda</taxon>
        <taxon>Hexapoda</taxon>
        <taxon>Insecta</taxon>
        <taxon>Pterygota</taxon>
        <taxon>Neoptera</taxon>
        <taxon>Polyneoptera</taxon>
        <taxon>Orthoptera</taxon>
        <taxon>Ensifera</taxon>
        <taxon>Gryllidea</taxon>
        <taxon>Grylloidea</taxon>
        <taxon>Gryllidae</taxon>
        <taxon>Gryllinae</taxon>
        <taxon>Gryllus</taxon>
    </lineage>
</organism>
<comment type="caution">
    <text evidence="2">The sequence shown here is derived from an EMBL/GenBank/DDBJ whole genome shotgun (WGS) entry which is preliminary data.</text>
</comment>
<dbReference type="AlphaFoldDB" id="A0AAN9Z0W8"/>
<dbReference type="EMBL" id="JAZDUA010000354">
    <property type="protein sequence ID" value="KAK7793960.1"/>
    <property type="molecule type" value="Genomic_DNA"/>
</dbReference>
<dbReference type="Proteomes" id="UP001378592">
    <property type="component" value="Unassembled WGS sequence"/>
</dbReference>
<feature type="signal peptide" evidence="1">
    <location>
        <begin position="1"/>
        <end position="18"/>
    </location>
</feature>
<feature type="chain" id="PRO_5042841938" description="Accessory gland protein" evidence="1">
    <location>
        <begin position="19"/>
        <end position="237"/>
    </location>
</feature>
<protein>
    <recommendedName>
        <fullName evidence="4">Accessory gland protein</fullName>
    </recommendedName>
</protein>
<keyword evidence="3" id="KW-1185">Reference proteome</keyword>
<dbReference type="Pfam" id="PF16984">
    <property type="entry name" value="Grp7_allergen"/>
    <property type="match status" value="1"/>
</dbReference>
<keyword evidence="1" id="KW-0732">Signal</keyword>